<dbReference type="InterPro" id="IPR034391">
    <property type="entry name" value="AdoMet-like_SPASM_containing"/>
</dbReference>
<comment type="cofactor">
    <cofactor evidence="1">
        <name>[4Fe-4S] cluster</name>
        <dbReference type="ChEBI" id="CHEBI:49883"/>
    </cofactor>
</comment>
<organism evidence="8 9">
    <name type="scientific">Candidatus Thiomargarita nelsonii</name>
    <dbReference type="NCBI Taxonomy" id="1003181"/>
    <lineage>
        <taxon>Bacteria</taxon>
        <taxon>Pseudomonadati</taxon>
        <taxon>Pseudomonadota</taxon>
        <taxon>Gammaproteobacteria</taxon>
        <taxon>Thiotrichales</taxon>
        <taxon>Thiotrichaceae</taxon>
        <taxon>Thiomargarita</taxon>
    </lineage>
</organism>
<dbReference type="SFLD" id="SFLDG01067">
    <property type="entry name" value="SPASM/twitch_domain_containing"/>
    <property type="match status" value="1"/>
</dbReference>
<dbReference type="EMBL" id="JSZA02000381">
    <property type="protein sequence ID" value="TGN99742.1"/>
    <property type="molecule type" value="Genomic_DNA"/>
</dbReference>
<dbReference type="Gene3D" id="3.20.20.70">
    <property type="entry name" value="Aldolase class I"/>
    <property type="match status" value="1"/>
</dbReference>
<dbReference type="InterPro" id="IPR050377">
    <property type="entry name" value="Radical_SAM_PqqE_MftC-like"/>
</dbReference>
<protein>
    <recommendedName>
        <fullName evidence="7">Radical SAM core domain-containing protein</fullName>
    </recommendedName>
</protein>
<dbReference type="PANTHER" id="PTHR11228">
    <property type="entry name" value="RADICAL SAM DOMAIN PROTEIN"/>
    <property type="match status" value="1"/>
</dbReference>
<proteinExistence type="predicted"/>
<keyword evidence="6" id="KW-0411">Iron-sulfur</keyword>
<dbReference type="InterPro" id="IPR013785">
    <property type="entry name" value="Aldolase_TIM"/>
</dbReference>
<accession>A0A4E0QUY4</accession>
<evidence type="ECO:0000256" key="4">
    <source>
        <dbReference type="ARBA" id="ARBA00022723"/>
    </source>
</evidence>
<name>A0A4E0QUY4_9GAMM</name>
<evidence type="ECO:0000313" key="8">
    <source>
        <dbReference type="EMBL" id="TGN99742.1"/>
    </source>
</evidence>
<keyword evidence="2" id="KW-0004">4Fe-4S</keyword>
<gene>
    <name evidence="8" type="ORF">PN36_34340</name>
</gene>
<dbReference type="CDD" id="cd01335">
    <property type="entry name" value="Radical_SAM"/>
    <property type="match status" value="1"/>
</dbReference>
<dbReference type="PANTHER" id="PTHR11228:SF7">
    <property type="entry name" value="PQQA PEPTIDE CYCLASE"/>
    <property type="match status" value="1"/>
</dbReference>
<dbReference type="InterPro" id="IPR007197">
    <property type="entry name" value="rSAM"/>
</dbReference>
<comment type="caution">
    <text evidence="8">The sequence shown here is derived from an EMBL/GenBank/DDBJ whole genome shotgun (WGS) entry which is preliminary data.</text>
</comment>
<dbReference type="Proteomes" id="UP000030428">
    <property type="component" value="Unassembled WGS sequence"/>
</dbReference>
<dbReference type="InterPro" id="IPR058240">
    <property type="entry name" value="rSAM_sf"/>
</dbReference>
<keyword evidence="3" id="KW-0949">S-adenosyl-L-methionine</keyword>
<evidence type="ECO:0000256" key="2">
    <source>
        <dbReference type="ARBA" id="ARBA00022485"/>
    </source>
</evidence>
<reference evidence="8 9" key="1">
    <citation type="journal article" date="2016" name="Front. Microbiol.">
        <title>Single-Cell (Meta-)Genomics of a Dimorphic Candidatus Thiomargarita nelsonii Reveals Genomic Plasticity.</title>
        <authorList>
            <person name="Flood B.E."/>
            <person name="Fliss P."/>
            <person name="Jones D.S."/>
            <person name="Dick G.J."/>
            <person name="Jain S."/>
            <person name="Kaster A.K."/>
            <person name="Winkel M."/>
            <person name="Mussmann M."/>
            <person name="Bailey J."/>
        </authorList>
    </citation>
    <scope>NUCLEOTIDE SEQUENCE [LARGE SCALE GENOMIC DNA]</scope>
    <source>
        <strain evidence="8">Hydrate Ridge</strain>
    </source>
</reference>
<sequence>MHVMISDNRNKFTTMMGRIERHFVFIFRHITLKKIFNALLCLFERKTRRSFLHSHPFYLRIETCPYCNLHCPGCLLGGGWKEAETNPEHRKQGIMKYDLFEESVRHFLPTLFKVNLYDEGEPLLNKGIYQMINFLSRNNVSTCVSSNFSLTFSDETLEKMLDCGLEHLVVAIDGATQETYSRYRKGGDLNLIVSNLQRLLSIQNSKKKRSPLKVEIQFLDFDDNEEEREKMYQLAKQLGVWRLFIKRGCIREGWKKFTGTEEERRKRGCYETYVSTTINSIGEMGTCDYGEDHGTPNIGFAKHYLSKELRNHPSLVHKRESFRDKSIPLDEVCKSCCQC</sequence>
<evidence type="ECO:0000256" key="3">
    <source>
        <dbReference type="ARBA" id="ARBA00022691"/>
    </source>
</evidence>
<dbReference type="GO" id="GO:0051536">
    <property type="term" value="F:iron-sulfur cluster binding"/>
    <property type="evidence" value="ECO:0007669"/>
    <property type="project" value="UniProtKB-KW"/>
</dbReference>
<evidence type="ECO:0000256" key="1">
    <source>
        <dbReference type="ARBA" id="ARBA00001966"/>
    </source>
</evidence>
<dbReference type="GO" id="GO:0046872">
    <property type="term" value="F:metal ion binding"/>
    <property type="evidence" value="ECO:0007669"/>
    <property type="project" value="UniProtKB-KW"/>
</dbReference>
<evidence type="ECO:0000256" key="6">
    <source>
        <dbReference type="ARBA" id="ARBA00023014"/>
    </source>
</evidence>
<evidence type="ECO:0000313" key="9">
    <source>
        <dbReference type="Proteomes" id="UP000030428"/>
    </source>
</evidence>
<dbReference type="SUPFAM" id="SSF102114">
    <property type="entry name" value="Radical SAM enzymes"/>
    <property type="match status" value="1"/>
</dbReference>
<feature type="domain" description="Radical SAM core" evidence="7">
    <location>
        <begin position="62"/>
        <end position="202"/>
    </location>
</feature>
<dbReference type="SFLD" id="SFLDG01387">
    <property type="entry name" value="BtrN-like_SPASM_domain_contain"/>
    <property type="match status" value="1"/>
</dbReference>
<dbReference type="Pfam" id="PF04055">
    <property type="entry name" value="Radical_SAM"/>
    <property type="match status" value="1"/>
</dbReference>
<dbReference type="AlphaFoldDB" id="A0A4E0QUY4"/>
<keyword evidence="9" id="KW-1185">Reference proteome</keyword>
<dbReference type="SFLD" id="SFLDS00029">
    <property type="entry name" value="Radical_SAM"/>
    <property type="match status" value="1"/>
</dbReference>
<evidence type="ECO:0000256" key="5">
    <source>
        <dbReference type="ARBA" id="ARBA00023004"/>
    </source>
</evidence>
<dbReference type="GO" id="GO:0003824">
    <property type="term" value="F:catalytic activity"/>
    <property type="evidence" value="ECO:0007669"/>
    <property type="project" value="InterPro"/>
</dbReference>
<keyword evidence="5" id="KW-0408">Iron</keyword>
<evidence type="ECO:0000259" key="7">
    <source>
        <dbReference type="Pfam" id="PF04055"/>
    </source>
</evidence>
<keyword evidence="4" id="KW-0479">Metal-binding</keyword>